<feature type="chain" id="PRO_5023079531" evidence="1">
    <location>
        <begin position="24"/>
        <end position="280"/>
    </location>
</feature>
<dbReference type="OrthoDB" id="1333948at2"/>
<proteinExistence type="predicted"/>
<keyword evidence="1" id="KW-0732">Signal</keyword>
<reference evidence="2 3" key="1">
    <citation type="submission" date="2019-05" db="EMBL/GenBank/DDBJ databases">
        <title>Algicella ahnfeltiae gen. nov., sp. nov., a novel marine bacterium of the family Flavobacteriaceae isolated from a red alga.</title>
        <authorList>
            <person name="Nedashkovskaya O.I."/>
            <person name="Kukhlevskiy A.D."/>
            <person name="Kim S.-G."/>
            <person name="Zhukova N.V."/>
            <person name="Mikhailov V.V."/>
        </authorList>
    </citation>
    <scope>NUCLEOTIDE SEQUENCE [LARGE SCALE GENOMIC DNA]</scope>
    <source>
        <strain evidence="2 3">10Alg115</strain>
    </source>
</reference>
<protein>
    <submittedName>
        <fullName evidence="2">Uncharacterized protein</fullName>
    </submittedName>
</protein>
<evidence type="ECO:0000313" key="2">
    <source>
        <dbReference type="EMBL" id="QCX40663.1"/>
    </source>
</evidence>
<evidence type="ECO:0000256" key="1">
    <source>
        <dbReference type="SAM" id="SignalP"/>
    </source>
</evidence>
<sequence length="280" mass="32840">MKNNLFLNCKMMFLKLCIPFVLLSTLFQCKPEIKEISNDKKAEIEVEKEMGLGLLSLTFNKPLKFYKNPTDSVVFDQIEFIKNSQPETRGRLLFISKTTFSPYRMQSGDTDEMAKQNINHGLVRFGPELFFRVLEKTDSFFKVVIDEDTFESAYLKINPNYALYTELSQVYANSCSNCPGSNYNPDFYIYETWENYFKRLEFITIKGLDIYSSANGIILLEKNNDAFLPFQVTALEGDWIKIKKAKLYESYFDNTINYDGWVRWKNNMEILVDITEHTYE</sequence>
<keyword evidence="3" id="KW-1185">Reference proteome</keyword>
<dbReference type="Proteomes" id="UP000306229">
    <property type="component" value="Chromosome"/>
</dbReference>
<dbReference type="KEGG" id="fbe:FF125_20280"/>
<accession>A0A5B7TZ00</accession>
<evidence type="ECO:0000313" key="3">
    <source>
        <dbReference type="Proteomes" id="UP000306229"/>
    </source>
</evidence>
<organism evidence="2 3">
    <name type="scientific">Aureibaculum algae</name>
    <dbReference type="NCBI Taxonomy" id="2584122"/>
    <lineage>
        <taxon>Bacteria</taxon>
        <taxon>Pseudomonadati</taxon>
        <taxon>Bacteroidota</taxon>
        <taxon>Flavobacteriia</taxon>
        <taxon>Flavobacteriales</taxon>
        <taxon>Flavobacteriaceae</taxon>
        <taxon>Aureibaculum</taxon>
    </lineage>
</organism>
<gene>
    <name evidence="2" type="ORF">FF125_20280</name>
</gene>
<dbReference type="RefSeq" id="WP_138951849.1">
    <property type="nucleotide sequence ID" value="NZ_CP040749.1"/>
</dbReference>
<dbReference type="AlphaFoldDB" id="A0A5B7TZ00"/>
<feature type="signal peptide" evidence="1">
    <location>
        <begin position="1"/>
        <end position="23"/>
    </location>
</feature>
<dbReference type="EMBL" id="CP040749">
    <property type="protein sequence ID" value="QCX40663.1"/>
    <property type="molecule type" value="Genomic_DNA"/>
</dbReference>
<name>A0A5B7TZ00_9FLAO</name>